<reference evidence="2 5" key="2">
    <citation type="submission" date="2020-08" db="EMBL/GenBank/DDBJ databases">
        <title>Sequencing the genomes of 1000 actinobacteria strains.</title>
        <authorList>
            <person name="Klenk H.-P."/>
        </authorList>
    </citation>
    <scope>NUCLEOTIDE SEQUENCE [LARGE SCALE GENOMIC DNA]</scope>
    <source>
        <strain evidence="2 5">DSM 15626</strain>
    </source>
</reference>
<dbReference type="InterPro" id="IPR026449">
    <property type="entry name" value="GRASP_SAV_5884"/>
</dbReference>
<proteinExistence type="predicted"/>
<organism evidence="3 4">
    <name type="scientific">Kribbella sandramycini</name>
    <dbReference type="NCBI Taxonomy" id="60450"/>
    <lineage>
        <taxon>Bacteria</taxon>
        <taxon>Bacillati</taxon>
        <taxon>Actinomycetota</taxon>
        <taxon>Actinomycetes</taxon>
        <taxon>Propionibacteriales</taxon>
        <taxon>Kribbellaceae</taxon>
        <taxon>Kribbella</taxon>
    </lineage>
</organism>
<dbReference type="NCBIfam" id="TIGR04187">
    <property type="entry name" value="GRASP_SAV_5884"/>
    <property type="match status" value="1"/>
</dbReference>
<accession>A0A7Y4P344</accession>
<evidence type="ECO:0000313" key="4">
    <source>
        <dbReference type="Proteomes" id="UP000534306"/>
    </source>
</evidence>
<evidence type="ECO:0000259" key="1">
    <source>
        <dbReference type="Pfam" id="PF21068"/>
    </source>
</evidence>
<dbReference type="AlphaFoldDB" id="A0A7Y4P344"/>
<gene>
    <name evidence="3" type="primary">tgmB</name>
    <name evidence="2" type="ORF">HNR71_002336</name>
    <name evidence="3" type="ORF">HPO96_35090</name>
</gene>
<dbReference type="SUPFAM" id="SSF56059">
    <property type="entry name" value="Glutathione synthetase ATP-binding domain-like"/>
    <property type="match status" value="1"/>
</dbReference>
<dbReference type="Proteomes" id="UP000553957">
    <property type="component" value="Unassembled WGS sequence"/>
</dbReference>
<evidence type="ECO:0000313" key="5">
    <source>
        <dbReference type="Proteomes" id="UP000553957"/>
    </source>
</evidence>
<dbReference type="GO" id="GO:0018169">
    <property type="term" value="F:ribosomal S6-glutamic acid ligase activity"/>
    <property type="evidence" value="ECO:0007669"/>
    <property type="project" value="TreeGrafter"/>
</dbReference>
<evidence type="ECO:0000313" key="2">
    <source>
        <dbReference type="EMBL" id="MBB6566699.1"/>
    </source>
</evidence>
<comment type="caution">
    <text evidence="3">The sequence shown here is derived from an EMBL/GenBank/DDBJ whole genome shotgun (WGS) entry which is preliminary data.</text>
</comment>
<dbReference type="RefSeq" id="WP_171678784.1">
    <property type="nucleotide sequence ID" value="NZ_BAAAGT010000004.1"/>
</dbReference>
<name>A0A7Y4P344_9ACTN</name>
<dbReference type="PANTHER" id="PTHR21621">
    <property type="entry name" value="RIBOSOMAL PROTEIN S6 MODIFICATION PROTEIN"/>
    <property type="match status" value="1"/>
</dbReference>
<dbReference type="EMBL" id="JABJRC010000013">
    <property type="protein sequence ID" value="NOL45486.1"/>
    <property type="molecule type" value="Genomic_DNA"/>
</dbReference>
<dbReference type="GO" id="GO:0005737">
    <property type="term" value="C:cytoplasm"/>
    <property type="evidence" value="ECO:0007669"/>
    <property type="project" value="TreeGrafter"/>
</dbReference>
<sequence length="312" mass="34454">MLTNRDDITADAVVHELMKRRVPVVRYDTADFPVCSKLAVELGSQGWQGTLGGDHRIDLESISSVWWRRPGEFSIPTEWPDEARAFAAAEARVGVLGVLGSLQARWINHPACDSAANYKPVQLAAAARAGLEVPATVITSDHAHALQFIGADGVIYKGLSGGVLTPDQRHRYIPTTVLRAEDLDESVAGTAHLFQERVPKAFEVRLTVVGQRMFPVAIHAHSEASRLDWRTDYASLTYERLEAPPEVEKGVRLLMEELGLFYGALDFAVTPDGRWVFFEVNPNGQWHWLAGKADVPLVEAIADALQRKDQQA</sequence>
<dbReference type="EMBL" id="JACHKF010000001">
    <property type="protein sequence ID" value="MBB6566699.1"/>
    <property type="molecule type" value="Genomic_DNA"/>
</dbReference>
<dbReference type="PANTHER" id="PTHR21621:SF0">
    <property type="entry name" value="BETA-CITRYLGLUTAMATE SYNTHASE B-RELATED"/>
    <property type="match status" value="1"/>
</dbReference>
<dbReference type="Pfam" id="PF21068">
    <property type="entry name" value="ATPgraspMvdD"/>
    <property type="match status" value="1"/>
</dbReference>
<keyword evidence="4" id="KW-1185">Reference proteome</keyword>
<dbReference type="GO" id="GO:0009432">
    <property type="term" value="P:SOS response"/>
    <property type="evidence" value="ECO:0007669"/>
    <property type="project" value="TreeGrafter"/>
</dbReference>
<evidence type="ECO:0000313" key="3">
    <source>
        <dbReference type="EMBL" id="NOL45486.1"/>
    </source>
</evidence>
<dbReference type="Proteomes" id="UP000534306">
    <property type="component" value="Unassembled WGS sequence"/>
</dbReference>
<feature type="domain" description="MvdD-like pre-ATP grasp" evidence="1">
    <location>
        <begin position="5"/>
        <end position="110"/>
    </location>
</feature>
<reference evidence="3 4" key="1">
    <citation type="submission" date="2020-05" db="EMBL/GenBank/DDBJ databases">
        <title>Genome sequence of Kribbella sandramycini ATCC 39419.</title>
        <authorList>
            <person name="Maclea K.S."/>
            <person name="Fair J.L."/>
        </authorList>
    </citation>
    <scope>NUCLEOTIDE SEQUENCE [LARGE SCALE GENOMIC DNA]</scope>
    <source>
        <strain evidence="3 4">ATCC 39419</strain>
    </source>
</reference>
<dbReference type="InterPro" id="IPR048936">
    <property type="entry name" value="MvdD-like_ATPgrasp"/>
</dbReference>
<protein>
    <submittedName>
        <fullName evidence="3">ATP-grasp ribosomal peptide maturase</fullName>
    </submittedName>
</protein>
<dbReference type="Gene3D" id="3.30.470.20">
    <property type="entry name" value="ATP-grasp fold, B domain"/>
    <property type="match status" value="1"/>
</dbReference>